<dbReference type="Pfam" id="PF00005">
    <property type="entry name" value="ABC_tran"/>
    <property type="match status" value="1"/>
</dbReference>
<evidence type="ECO:0000256" key="1">
    <source>
        <dbReference type="ARBA" id="ARBA00022741"/>
    </source>
</evidence>
<dbReference type="CDD" id="cd03263">
    <property type="entry name" value="ABC_subfamily_A"/>
    <property type="match status" value="1"/>
</dbReference>
<dbReference type="InterPro" id="IPR026082">
    <property type="entry name" value="ABCA"/>
</dbReference>
<feature type="region of interest" description="Disordered" evidence="3">
    <location>
        <begin position="1190"/>
        <end position="1221"/>
    </location>
</feature>
<sequence length="1221" mass="134355">MGHNVATFLWRTLYVQAVLRRPISTALELLWVALFFYLTLQNEGPPQPLSEESVRQDADDILVPEMPGHVLFGPGGSGNEKLVRAAMAYIEKHRKNDSEKGWAIKYEYIIEQAHTELRREAANAAGSKLQMKVESLPGWAFDGLTVNYLGPLFSGVYIAFLVPLLRRIGAIEYEFSSGLAEHQGIMGLSSGQFFVGHFLTAITFAVFEGASVIAVMYIRELKDSGTPYAHDIDPSLLAASFGMFHIGHTLFAMMLAWVFPEGWTGQLVGILTTIVAPFFIEWGQKLVTVPEYILAPRGTKIRSGVLPHTGTASVLRIIFLARDYEGVGYKLTLVKVPNVFNLNGVNALVRETAPTAEVDEDKQQETVITLHTLDHKNFPHMFEVLEGSADRLGIAKMGVTVASMKDVYLKINMDWAPGGKQRDQPVDESDIAAVCRPISKERTLRRCFYALWAKRLIYLARSWGLLLSGFALPLLLLLLVVITLPTPSVKIDEVEVGATLPMQLRLATHFPEATIIVQEAPAAKDVSAALRVLVESQGCSVRIVDNVTEALRNEYLADFGHYIRTLPFAIGFETDAVRLIVNPTRPVALPLAINFVDAAELRAGTAQPLARIDAAITYVKLPSGDALLYGSLATMWGTVYWPLLPALSYALVFACFAAFPVAERLGGARDVQLMTGISGAFFIVTHALFDMLHYAIVMGHWCLLHYVFSDYELKTAGIMSIASFEAVHATLDIDGLRYLFSLFPPYAMLRCLEKITRIDMNADLCRRSKVVEAEMSAGLSKGTSGSRDDGDEGFCNFTPPLALGADSIGTELLCMVGVGLAMLAAMSFLISGYLFPTTSFTPQESKLDDDVEEHRKLVNKLKENGDFGEQALVAWRLHKRYDALHVVKGVSLALRPSECFGLLGVNGAGKTTTFQMLAKLTSASYGDAYTTKARLSGNTRQWQSQISYCFQLGGLLDRLNAYEYLYLVGRLRGISDADLRLMVDSLLSVVDLKEHARKECGVYSGGNRRKLSIGAALLGLSPLVFLDEPYAGVDVVSRNKIFRAIAAIQKLSSTAFVLTSHNMEECEFSCDRLTIMAAGEMMCLGTLQHLREKFGQGFRLELALRHDRASAADAQRVTLAVQQQFPGATVTEEHENVRGYHLTERMPWSELFRRLCRLEEELGLQHAIVGENTLEQIFLQFAKEQEKGALGNAPQQQLVTAVPSRPEAAAAPGPAAPAVAS</sequence>
<dbReference type="GO" id="GO:0016887">
    <property type="term" value="F:ATP hydrolysis activity"/>
    <property type="evidence" value="ECO:0007669"/>
    <property type="project" value="InterPro"/>
</dbReference>
<feature type="transmembrane region" description="Helical" evidence="4">
    <location>
        <begin position="238"/>
        <end position="259"/>
    </location>
</feature>
<evidence type="ECO:0000256" key="2">
    <source>
        <dbReference type="ARBA" id="ARBA00022840"/>
    </source>
</evidence>
<dbReference type="Pfam" id="PF23321">
    <property type="entry name" value="R1_ABCA1"/>
    <property type="match status" value="1"/>
</dbReference>
<gene>
    <name evidence="6" type="ORF">V5799_011214</name>
</gene>
<dbReference type="PANTHER" id="PTHR19229">
    <property type="entry name" value="ATP-BINDING CASSETTE TRANSPORTER SUBFAMILY A ABCA"/>
    <property type="match status" value="1"/>
</dbReference>
<dbReference type="AlphaFoldDB" id="A0AAQ4EHI9"/>
<dbReference type="GO" id="GO:0140359">
    <property type="term" value="F:ABC-type transporter activity"/>
    <property type="evidence" value="ECO:0007669"/>
    <property type="project" value="InterPro"/>
</dbReference>
<evidence type="ECO:0000259" key="5">
    <source>
        <dbReference type="PROSITE" id="PS50893"/>
    </source>
</evidence>
<keyword evidence="4" id="KW-1133">Transmembrane helix</keyword>
<dbReference type="Proteomes" id="UP001321473">
    <property type="component" value="Unassembled WGS sequence"/>
</dbReference>
<feature type="transmembrane region" description="Helical" evidence="4">
    <location>
        <begin position="193"/>
        <end position="218"/>
    </location>
</feature>
<dbReference type="PANTHER" id="PTHR19229:SF250">
    <property type="entry name" value="ABC TRANSPORTER DOMAIN-CONTAINING PROTEIN-RELATED"/>
    <property type="match status" value="1"/>
</dbReference>
<dbReference type="GO" id="GO:0005319">
    <property type="term" value="F:lipid transporter activity"/>
    <property type="evidence" value="ECO:0007669"/>
    <property type="project" value="TreeGrafter"/>
</dbReference>
<protein>
    <recommendedName>
        <fullName evidence="5">ABC transporter domain-containing protein</fullName>
    </recommendedName>
</protein>
<keyword evidence="7" id="KW-1185">Reference proteome</keyword>
<keyword evidence="2" id="KW-0067">ATP-binding</keyword>
<organism evidence="6 7">
    <name type="scientific">Amblyomma americanum</name>
    <name type="common">Lone star tick</name>
    <dbReference type="NCBI Taxonomy" id="6943"/>
    <lineage>
        <taxon>Eukaryota</taxon>
        <taxon>Metazoa</taxon>
        <taxon>Ecdysozoa</taxon>
        <taxon>Arthropoda</taxon>
        <taxon>Chelicerata</taxon>
        <taxon>Arachnida</taxon>
        <taxon>Acari</taxon>
        <taxon>Parasitiformes</taxon>
        <taxon>Ixodida</taxon>
        <taxon>Ixodoidea</taxon>
        <taxon>Ixodidae</taxon>
        <taxon>Amblyomminae</taxon>
        <taxon>Amblyomma</taxon>
    </lineage>
</organism>
<evidence type="ECO:0000313" key="7">
    <source>
        <dbReference type="Proteomes" id="UP001321473"/>
    </source>
</evidence>
<evidence type="ECO:0000256" key="4">
    <source>
        <dbReference type="SAM" id="Phobius"/>
    </source>
</evidence>
<dbReference type="InterPro" id="IPR017871">
    <property type="entry name" value="ABC_transporter-like_CS"/>
</dbReference>
<dbReference type="PROSITE" id="PS50893">
    <property type="entry name" value="ABC_TRANSPORTER_2"/>
    <property type="match status" value="1"/>
</dbReference>
<accession>A0AAQ4EHI9</accession>
<dbReference type="SUPFAM" id="SSF52540">
    <property type="entry name" value="P-loop containing nucleoside triphosphate hydrolases"/>
    <property type="match status" value="1"/>
</dbReference>
<evidence type="ECO:0000313" key="6">
    <source>
        <dbReference type="EMBL" id="KAK8774255.1"/>
    </source>
</evidence>
<feature type="transmembrane region" description="Helical" evidence="4">
    <location>
        <begin position="639"/>
        <end position="661"/>
    </location>
</feature>
<comment type="caution">
    <text evidence="6">The sequence shown here is derived from an EMBL/GenBank/DDBJ whole genome shotgun (WGS) entry which is preliminary data.</text>
</comment>
<dbReference type="InterPro" id="IPR003439">
    <property type="entry name" value="ABC_transporter-like_ATP-bd"/>
</dbReference>
<keyword evidence="1" id="KW-0547">Nucleotide-binding</keyword>
<feature type="transmembrane region" description="Helical" evidence="4">
    <location>
        <begin position="463"/>
        <end position="484"/>
    </location>
</feature>
<feature type="domain" description="ABC transporter" evidence="5">
    <location>
        <begin position="872"/>
        <end position="1103"/>
    </location>
</feature>
<dbReference type="InterPro" id="IPR056264">
    <property type="entry name" value="R2_ABCA1-4-like"/>
</dbReference>
<dbReference type="GO" id="GO:0005524">
    <property type="term" value="F:ATP binding"/>
    <property type="evidence" value="ECO:0007669"/>
    <property type="project" value="UniProtKB-KW"/>
</dbReference>
<evidence type="ECO:0000256" key="3">
    <source>
        <dbReference type="SAM" id="MobiDB-lite"/>
    </source>
</evidence>
<dbReference type="InterPro" id="IPR027417">
    <property type="entry name" value="P-loop_NTPase"/>
</dbReference>
<proteinExistence type="predicted"/>
<dbReference type="EMBL" id="JARKHS020015650">
    <property type="protein sequence ID" value="KAK8774255.1"/>
    <property type="molecule type" value="Genomic_DNA"/>
</dbReference>
<dbReference type="PROSITE" id="PS00211">
    <property type="entry name" value="ABC_TRANSPORTER_1"/>
    <property type="match status" value="1"/>
</dbReference>
<name>A0AAQ4EHI9_AMBAM</name>
<feature type="transmembrane region" description="Helical" evidence="4">
    <location>
        <begin position="673"/>
        <end position="696"/>
    </location>
</feature>
<dbReference type="InterPro" id="IPR003593">
    <property type="entry name" value="AAA+_ATPase"/>
</dbReference>
<dbReference type="SMART" id="SM00382">
    <property type="entry name" value="AAA"/>
    <property type="match status" value="1"/>
</dbReference>
<dbReference type="GO" id="GO:0016020">
    <property type="term" value="C:membrane"/>
    <property type="evidence" value="ECO:0007669"/>
    <property type="project" value="InterPro"/>
</dbReference>
<keyword evidence="4" id="KW-0472">Membrane</keyword>
<dbReference type="Gene3D" id="3.40.50.300">
    <property type="entry name" value="P-loop containing nucleotide triphosphate hydrolases"/>
    <property type="match status" value="1"/>
</dbReference>
<reference evidence="6 7" key="1">
    <citation type="journal article" date="2023" name="Arcadia Sci">
        <title>De novo assembly of a long-read Amblyomma americanum tick genome.</title>
        <authorList>
            <person name="Chou S."/>
            <person name="Poskanzer K.E."/>
            <person name="Rollins M."/>
            <person name="Thuy-Boun P.S."/>
        </authorList>
    </citation>
    <scope>NUCLEOTIDE SEQUENCE [LARGE SCALE GENOMIC DNA]</scope>
    <source>
        <strain evidence="6">F_SG_1</strain>
        <tissue evidence="6">Salivary glands</tissue>
    </source>
</reference>
<feature type="compositionally biased region" description="Low complexity" evidence="3">
    <location>
        <begin position="1206"/>
        <end position="1221"/>
    </location>
</feature>
<keyword evidence="4" id="KW-0812">Transmembrane</keyword>